<keyword evidence="6 9" id="KW-1133">Transmembrane helix</keyword>
<feature type="transmembrane region" description="Helical" evidence="9">
    <location>
        <begin position="39"/>
        <end position="55"/>
    </location>
</feature>
<dbReference type="RefSeq" id="WP_146400535.1">
    <property type="nucleotide sequence ID" value="NZ_SJPQ01000002.1"/>
</dbReference>
<feature type="transmembrane region" description="Helical" evidence="9">
    <location>
        <begin position="190"/>
        <end position="208"/>
    </location>
</feature>
<dbReference type="UniPathway" id="UPA00666"/>
<evidence type="ECO:0000256" key="7">
    <source>
        <dbReference type="ARBA" id="ARBA00023136"/>
    </source>
</evidence>
<dbReference type="NCBIfam" id="TIGR00546">
    <property type="entry name" value="lnt"/>
    <property type="match status" value="1"/>
</dbReference>
<keyword evidence="11" id="KW-0449">Lipoprotein</keyword>
<feature type="transmembrane region" description="Helical" evidence="9">
    <location>
        <begin position="67"/>
        <end position="85"/>
    </location>
</feature>
<dbReference type="EMBL" id="SJPQ01000002">
    <property type="protein sequence ID" value="TWT89002.1"/>
    <property type="molecule type" value="Genomic_DNA"/>
</dbReference>
<gene>
    <name evidence="9 11" type="primary">lnt</name>
    <name evidence="11" type="ORF">Mal64_24930</name>
</gene>
<evidence type="ECO:0000256" key="1">
    <source>
        <dbReference type="ARBA" id="ARBA00004651"/>
    </source>
</evidence>
<comment type="pathway">
    <text evidence="9">Protein modification; lipoprotein biosynthesis (N-acyl transfer).</text>
</comment>
<dbReference type="CDD" id="cd07571">
    <property type="entry name" value="ALP_N-acyl_transferase"/>
    <property type="match status" value="1"/>
</dbReference>
<evidence type="ECO:0000256" key="4">
    <source>
        <dbReference type="ARBA" id="ARBA00022679"/>
    </source>
</evidence>
<dbReference type="InterPro" id="IPR003010">
    <property type="entry name" value="C-N_Hydrolase"/>
</dbReference>
<protein>
    <recommendedName>
        <fullName evidence="9">Apolipoprotein N-acyltransferase</fullName>
        <shortName evidence="9">ALP N-acyltransferase</shortName>
        <ecNumber evidence="9">2.3.1.269</ecNumber>
    </recommendedName>
</protein>
<dbReference type="SUPFAM" id="SSF56317">
    <property type="entry name" value="Carbon-nitrogen hydrolase"/>
    <property type="match status" value="1"/>
</dbReference>
<feature type="transmembrane region" description="Helical" evidence="9">
    <location>
        <begin position="120"/>
        <end position="145"/>
    </location>
</feature>
<evidence type="ECO:0000256" key="6">
    <source>
        <dbReference type="ARBA" id="ARBA00022989"/>
    </source>
</evidence>
<dbReference type="Pfam" id="PF00795">
    <property type="entry name" value="CN_hydrolase"/>
    <property type="match status" value="1"/>
</dbReference>
<evidence type="ECO:0000256" key="3">
    <source>
        <dbReference type="ARBA" id="ARBA00022475"/>
    </source>
</evidence>
<evidence type="ECO:0000256" key="5">
    <source>
        <dbReference type="ARBA" id="ARBA00022692"/>
    </source>
</evidence>
<feature type="transmembrane region" description="Helical" evidence="9">
    <location>
        <begin position="157"/>
        <end position="178"/>
    </location>
</feature>
<dbReference type="InterPro" id="IPR045378">
    <property type="entry name" value="LNT_N"/>
</dbReference>
<evidence type="ECO:0000259" key="10">
    <source>
        <dbReference type="PROSITE" id="PS50263"/>
    </source>
</evidence>
<dbReference type="HAMAP" id="MF_01148">
    <property type="entry name" value="Lnt"/>
    <property type="match status" value="1"/>
</dbReference>
<evidence type="ECO:0000256" key="2">
    <source>
        <dbReference type="ARBA" id="ARBA00010065"/>
    </source>
</evidence>
<evidence type="ECO:0000313" key="12">
    <source>
        <dbReference type="Proteomes" id="UP000315440"/>
    </source>
</evidence>
<sequence>MTSQAETNTTKAAIPPTWRRTLAVSLVGSLLLWLAQPPLGWWPLAWVGVVPWLVVARREAAFGRKDWLAVWLAGTAYWLAALWWVCLPHPLTPIGWLFLCAYLGCYPLAFVAIVRRCRRVPVWVVAPAAWVALEFVQAHLFSGFLMGAPSHSQIGRIWLIQVAWATGAYGVSGMLILMSSLLSEWRRLSSCIVLGMYVGLLFALSATVHERRHTRRHHNEQPTIALIQGDTRATWDPDPERHRRIMDRQVALSREALRQAQSEGMGLDLVVWPESMFRTPLITFGGGYNPPEGVDIATTNAAANTLNYLRGLSNELGAAMLVGIDRFDYLGAAAPDPEFQYDVYNSAALVSADGDLTAVYDKTHRVPFGEYIPLAEGMPALYYLTPMAGGLRPGAGPVAMPVETASGETVNFATNICYESVVPHVIRRHVRELTEAGAAPDVLVNVTNDAWFWGASELDMHLACDIFRAVETRTPMIVAANGGLSAVIDASGRVVEKGPRMAEHVIVARVPARPISGPSFYVRYGDWFAWCCLIVTAGAVMMCRRGVGIHGSGTEETDG</sequence>
<comment type="function">
    <text evidence="9">Catalyzes the phospholipid dependent N-acylation of the N-terminal cysteine of apolipoprotein, the last step in lipoprotein maturation.</text>
</comment>
<dbReference type="Proteomes" id="UP000315440">
    <property type="component" value="Unassembled WGS sequence"/>
</dbReference>
<keyword evidence="4 9" id="KW-0808">Transferase</keyword>
<reference evidence="11 12" key="1">
    <citation type="submission" date="2019-02" db="EMBL/GenBank/DDBJ databases">
        <title>Deep-cultivation of Planctomycetes and their phenomic and genomic characterization uncovers novel biology.</title>
        <authorList>
            <person name="Wiegand S."/>
            <person name="Jogler M."/>
            <person name="Boedeker C."/>
            <person name="Pinto D."/>
            <person name="Vollmers J."/>
            <person name="Rivas-Marin E."/>
            <person name="Kohn T."/>
            <person name="Peeters S.H."/>
            <person name="Heuer A."/>
            <person name="Rast P."/>
            <person name="Oberbeckmann S."/>
            <person name="Bunk B."/>
            <person name="Jeske O."/>
            <person name="Meyerdierks A."/>
            <person name="Storesund J.E."/>
            <person name="Kallscheuer N."/>
            <person name="Luecker S."/>
            <person name="Lage O.M."/>
            <person name="Pohl T."/>
            <person name="Merkel B.J."/>
            <person name="Hornburger P."/>
            <person name="Mueller R.-W."/>
            <person name="Bruemmer F."/>
            <person name="Labrenz M."/>
            <person name="Spormann A.M."/>
            <person name="Op Den Camp H."/>
            <person name="Overmann J."/>
            <person name="Amann R."/>
            <person name="Jetten M.S.M."/>
            <person name="Mascher T."/>
            <person name="Medema M.H."/>
            <person name="Devos D.P."/>
            <person name="Kaster A.-K."/>
            <person name="Ovreas L."/>
            <person name="Rohde M."/>
            <person name="Galperin M.Y."/>
            <person name="Jogler C."/>
        </authorList>
    </citation>
    <scope>NUCLEOTIDE SEQUENCE [LARGE SCALE GENOMIC DNA]</scope>
    <source>
        <strain evidence="11 12">Mal64</strain>
    </source>
</reference>
<proteinExistence type="inferred from homology"/>
<evidence type="ECO:0000313" key="11">
    <source>
        <dbReference type="EMBL" id="TWT89002.1"/>
    </source>
</evidence>
<dbReference type="PANTHER" id="PTHR38686:SF1">
    <property type="entry name" value="APOLIPOPROTEIN N-ACYLTRANSFERASE"/>
    <property type="match status" value="1"/>
</dbReference>
<dbReference type="GO" id="GO:0016410">
    <property type="term" value="F:N-acyltransferase activity"/>
    <property type="evidence" value="ECO:0007669"/>
    <property type="project" value="UniProtKB-UniRule"/>
</dbReference>
<dbReference type="Gene3D" id="3.60.110.10">
    <property type="entry name" value="Carbon-nitrogen hydrolase"/>
    <property type="match status" value="1"/>
</dbReference>
<comment type="similarity">
    <text evidence="2 9">Belongs to the CN hydrolase family. Apolipoprotein N-acyltransferase subfamily.</text>
</comment>
<dbReference type="GO" id="GO:0042158">
    <property type="term" value="P:lipoprotein biosynthetic process"/>
    <property type="evidence" value="ECO:0007669"/>
    <property type="project" value="UniProtKB-UniRule"/>
</dbReference>
<comment type="caution">
    <text evidence="11">The sequence shown here is derived from an EMBL/GenBank/DDBJ whole genome shotgun (WGS) entry which is preliminary data.</text>
</comment>
<name>A0A5C5ZND3_9BACT</name>
<evidence type="ECO:0000256" key="9">
    <source>
        <dbReference type="HAMAP-Rule" id="MF_01148"/>
    </source>
</evidence>
<dbReference type="OrthoDB" id="9804277at2"/>
<keyword evidence="3 9" id="KW-1003">Cell membrane</keyword>
<dbReference type="EC" id="2.3.1.269" evidence="9"/>
<keyword evidence="12" id="KW-1185">Reference proteome</keyword>
<dbReference type="AlphaFoldDB" id="A0A5C5ZND3"/>
<comment type="subcellular location">
    <subcellularLocation>
        <location evidence="1 9">Cell membrane</location>
        <topology evidence="1 9">Multi-pass membrane protein</topology>
    </subcellularLocation>
</comment>
<keyword evidence="7 9" id="KW-0472">Membrane</keyword>
<feature type="domain" description="CN hydrolase" evidence="10">
    <location>
        <begin position="222"/>
        <end position="512"/>
    </location>
</feature>
<keyword evidence="8 9" id="KW-0012">Acyltransferase</keyword>
<dbReference type="PANTHER" id="PTHR38686">
    <property type="entry name" value="APOLIPOPROTEIN N-ACYLTRANSFERASE"/>
    <property type="match status" value="1"/>
</dbReference>
<organism evidence="11 12">
    <name type="scientific">Pseudobythopirellula maris</name>
    <dbReference type="NCBI Taxonomy" id="2527991"/>
    <lineage>
        <taxon>Bacteria</taxon>
        <taxon>Pseudomonadati</taxon>
        <taxon>Planctomycetota</taxon>
        <taxon>Planctomycetia</taxon>
        <taxon>Pirellulales</taxon>
        <taxon>Lacipirellulaceae</taxon>
        <taxon>Pseudobythopirellula</taxon>
    </lineage>
</organism>
<comment type="catalytic activity">
    <reaction evidence="9">
        <text>N-terminal S-1,2-diacyl-sn-glyceryl-L-cysteinyl-[lipoprotein] + a glycerophospholipid = N-acyl-S-1,2-diacyl-sn-glyceryl-L-cysteinyl-[lipoprotein] + a 2-acyl-sn-glycero-3-phospholipid + H(+)</text>
        <dbReference type="Rhea" id="RHEA:48228"/>
        <dbReference type="Rhea" id="RHEA-COMP:14681"/>
        <dbReference type="Rhea" id="RHEA-COMP:14684"/>
        <dbReference type="ChEBI" id="CHEBI:15378"/>
        <dbReference type="ChEBI" id="CHEBI:136912"/>
        <dbReference type="ChEBI" id="CHEBI:140656"/>
        <dbReference type="ChEBI" id="CHEBI:140657"/>
        <dbReference type="ChEBI" id="CHEBI:140660"/>
        <dbReference type="EC" id="2.3.1.269"/>
    </reaction>
</comment>
<feature type="transmembrane region" description="Helical" evidence="9">
    <location>
        <begin position="91"/>
        <end position="113"/>
    </location>
</feature>
<keyword evidence="5 9" id="KW-0812">Transmembrane</keyword>
<dbReference type="PROSITE" id="PS50263">
    <property type="entry name" value="CN_HYDROLASE"/>
    <property type="match status" value="1"/>
</dbReference>
<dbReference type="InterPro" id="IPR004563">
    <property type="entry name" value="Apolipo_AcylTrfase"/>
</dbReference>
<dbReference type="Pfam" id="PF20154">
    <property type="entry name" value="LNT_N"/>
    <property type="match status" value="1"/>
</dbReference>
<dbReference type="GO" id="GO:0005886">
    <property type="term" value="C:plasma membrane"/>
    <property type="evidence" value="ECO:0007669"/>
    <property type="project" value="UniProtKB-SubCell"/>
</dbReference>
<evidence type="ECO:0000256" key="8">
    <source>
        <dbReference type="ARBA" id="ARBA00023315"/>
    </source>
</evidence>
<accession>A0A5C5ZND3</accession>
<dbReference type="InterPro" id="IPR036526">
    <property type="entry name" value="C-N_Hydrolase_sf"/>
</dbReference>